<dbReference type="Pfam" id="PF00528">
    <property type="entry name" value="BPD_transp_1"/>
    <property type="match status" value="1"/>
</dbReference>
<keyword evidence="6 7" id="KW-0472">Membrane</keyword>
<comment type="caution">
    <text evidence="10">The sequence shown here is derived from an EMBL/GenBank/DDBJ whole genome shotgun (WGS) entry which is preliminary data.</text>
</comment>
<keyword evidence="5 7" id="KW-1133">Transmembrane helix</keyword>
<feature type="region of interest" description="Disordered" evidence="8">
    <location>
        <begin position="1"/>
        <end position="29"/>
    </location>
</feature>
<keyword evidence="3" id="KW-1003">Cell membrane</keyword>
<dbReference type="PANTHER" id="PTHR30193:SF37">
    <property type="entry name" value="INNER MEMBRANE ABC TRANSPORTER PERMEASE PROTEIN YCJO"/>
    <property type="match status" value="1"/>
</dbReference>
<evidence type="ECO:0000256" key="7">
    <source>
        <dbReference type="RuleBase" id="RU363032"/>
    </source>
</evidence>
<feature type="transmembrane region" description="Helical" evidence="7">
    <location>
        <begin position="143"/>
        <end position="165"/>
    </location>
</feature>
<dbReference type="InterPro" id="IPR000515">
    <property type="entry name" value="MetI-like"/>
</dbReference>
<keyword evidence="11" id="KW-1185">Reference proteome</keyword>
<dbReference type="GO" id="GO:0005886">
    <property type="term" value="C:plasma membrane"/>
    <property type="evidence" value="ECO:0007669"/>
    <property type="project" value="UniProtKB-SubCell"/>
</dbReference>
<evidence type="ECO:0000259" key="9">
    <source>
        <dbReference type="PROSITE" id="PS50928"/>
    </source>
</evidence>
<dbReference type="Proteomes" id="UP000469185">
    <property type="component" value="Unassembled WGS sequence"/>
</dbReference>
<comment type="similarity">
    <text evidence="7">Belongs to the binding-protein-dependent transport system permease family.</text>
</comment>
<feature type="transmembrane region" description="Helical" evidence="7">
    <location>
        <begin position="302"/>
        <end position="326"/>
    </location>
</feature>
<dbReference type="CDD" id="cd06261">
    <property type="entry name" value="TM_PBP2"/>
    <property type="match status" value="1"/>
</dbReference>
<feature type="transmembrane region" description="Helical" evidence="7">
    <location>
        <begin position="110"/>
        <end position="131"/>
    </location>
</feature>
<accession>A0A6N9YG95</accession>
<keyword evidence="2 7" id="KW-0813">Transport</keyword>
<name>A0A6N9YG95_9ACTN</name>
<dbReference type="PROSITE" id="PS50928">
    <property type="entry name" value="ABC_TM1"/>
    <property type="match status" value="1"/>
</dbReference>
<feature type="transmembrane region" description="Helical" evidence="7">
    <location>
        <begin position="245"/>
        <end position="265"/>
    </location>
</feature>
<dbReference type="Gene3D" id="1.10.3720.10">
    <property type="entry name" value="MetI-like"/>
    <property type="match status" value="1"/>
</dbReference>
<gene>
    <name evidence="10" type="ORF">G1H11_01050</name>
</gene>
<feature type="domain" description="ABC transmembrane type-1" evidence="9">
    <location>
        <begin position="106"/>
        <end position="323"/>
    </location>
</feature>
<evidence type="ECO:0000256" key="3">
    <source>
        <dbReference type="ARBA" id="ARBA00022475"/>
    </source>
</evidence>
<reference evidence="10 11" key="1">
    <citation type="submission" date="2020-02" db="EMBL/GenBank/DDBJ databases">
        <authorList>
            <person name="Li X.-J."/>
            <person name="Feng X.-M."/>
        </authorList>
    </citation>
    <scope>NUCLEOTIDE SEQUENCE [LARGE SCALE GENOMIC DNA]</scope>
    <source>
        <strain evidence="10 11">CGMCC 4.7225</strain>
    </source>
</reference>
<sequence>MTTHVGSPPERETPSRPGGTSGASRPAPRFPRRTRLVRLGRFEIKAAPYVFIAPFFILFGIFGAFPIGYTVYASLFDWTLLAGNQGFIGLDNYTRLFGDALFWNSLRNTFGIFVMATVPQLVLALIIANLLNRQLRARTMFRMGILAPYTTSLVAVGIVFGFIFAERYGLARYLLDVIGVGEFNWRNERLPSWAAISAMVDWRWTGYNALIYLAAMQAIPRTLYEAAAIDGARPWRQFWTITVPLIKPSILFTVILSTIGGMQLFTEPLVFNYGRIQGGSGRESQTVAMYIYERTFSGTFNVGYGAAISLILFLVIILVALVNFTLVRRSIRTTEE</sequence>
<evidence type="ECO:0000256" key="1">
    <source>
        <dbReference type="ARBA" id="ARBA00004651"/>
    </source>
</evidence>
<feature type="transmembrane region" description="Helical" evidence="7">
    <location>
        <begin position="46"/>
        <end position="72"/>
    </location>
</feature>
<evidence type="ECO:0000313" key="11">
    <source>
        <dbReference type="Proteomes" id="UP000469185"/>
    </source>
</evidence>
<dbReference type="SUPFAM" id="SSF161098">
    <property type="entry name" value="MetI-like"/>
    <property type="match status" value="1"/>
</dbReference>
<evidence type="ECO:0000256" key="5">
    <source>
        <dbReference type="ARBA" id="ARBA00022989"/>
    </source>
</evidence>
<evidence type="ECO:0000256" key="6">
    <source>
        <dbReference type="ARBA" id="ARBA00023136"/>
    </source>
</evidence>
<proteinExistence type="inferred from homology"/>
<evidence type="ECO:0000313" key="10">
    <source>
        <dbReference type="EMBL" id="NED93899.1"/>
    </source>
</evidence>
<evidence type="ECO:0000256" key="4">
    <source>
        <dbReference type="ARBA" id="ARBA00022692"/>
    </source>
</evidence>
<protein>
    <submittedName>
        <fullName evidence="10">Sugar ABC transporter permease</fullName>
    </submittedName>
</protein>
<evidence type="ECO:0000256" key="2">
    <source>
        <dbReference type="ARBA" id="ARBA00022448"/>
    </source>
</evidence>
<organism evidence="10 11">
    <name type="scientific">Phytoactinopolyspora alkaliphila</name>
    <dbReference type="NCBI Taxonomy" id="1783498"/>
    <lineage>
        <taxon>Bacteria</taxon>
        <taxon>Bacillati</taxon>
        <taxon>Actinomycetota</taxon>
        <taxon>Actinomycetes</taxon>
        <taxon>Jiangellales</taxon>
        <taxon>Jiangellaceae</taxon>
        <taxon>Phytoactinopolyspora</taxon>
    </lineage>
</organism>
<comment type="subcellular location">
    <subcellularLocation>
        <location evidence="1 7">Cell membrane</location>
        <topology evidence="1 7">Multi-pass membrane protein</topology>
    </subcellularLocation>
</comment>
<evidence type="ECO:0000256" key="8">
    <source>
        <dbReference type="SAM" id="MobiDB-lite"/>
    </source>
</evidence>
<dbReference type="InterPro" id="IPR051393">
    <property type="entry name" value="ABC_transporter_permease"/>
</dbReference>
<dbReference type="EMBL" id="JAAGOB010000001">
    <property type="protein sequence ID" value="NED93899.1"/>
    <property type="molecule type" value="Genomic_DNA"/>
</dbReference>
<dbReference type="GO" id="GO:0055085">
    <property type="term" value="P:transmembrane transport"/>
    <property type="evidence" value="ECO:0007669"/>
    <property type="project" value="InterPro"/>
</dbReference>
<dbReference type="InterPro" id="IPR035906">
    <property type="entry name" value="MetI-like_sf"/>
</dbReference>
<keyword evidence="4 7" id="KW-0812">Transmembrane</keyword>
<dbReference type="AlphaFoldDB" id="A0A6N9YG95"/>
<dbReference type="PANTHER" id="PTHR30193">
    <property type="entry name" value="ABC TRANSPORTER PERMEASE PROTEIN"/>
    <property type="match status" value="1"/>
</dbReference>